<evidence type="ECO:0000256" key="1">
    <source>
        <dbReference type="SAM" id="MobiDB-lite"/>
    </source>
</evidence>
<dbReference type="Proteomes" id="UP000276133">
    <property type="component" value="Unassembled WGS sequence"/>
</dbReference>
<feature type="region of interest" description="Disordered" evidence="1">
    <location>
        <begin position="1"/>
        <end position="28"/>
    </location>
</feature>
<reference evidence="2 3" key="1">
    <citation type="journal article" date="2018" name="Sci. Rep.">
        <title>Genomic signatures of local adaptation to the degree of environmental predictability in rotifers.</title>
        <authorList>
            <person name="Franch-Gras L."/>
            <person name="Hahn C."/>
            <person name="Garcia-Roger E.M."/>
            <person name="Carmona M.J."/>
            <person name="Serra M."/>
            <person name="Gomez A."/>
        </authorList>
    </citation>
    <scope>NUCLEOTIDE SEQUENCE [LARGE SCALE GENOMIC DNA]</scope>
    <source>
        <strain evidence="2">HYR1</strain>
    </source>
</reference>
<evidence type="ECO:0000313" key="2">
    <source>
        <dbReference type="EMBL" id="RNA03900.1"/>
    </source>
</evidence>
<sequence>MRDASAVQDQKGQDPNVQSSTAVQETHTLVSIENSSVLEFSAEIEANKEQKATTSQREEQVGRLFNSSHVINESLITDDSSDNKVEHQETTRDCSTLLGGSGEEETDVSVLNIISQPINMNEVLPSSSKLVLVAGQKKKWPRTILPAGLYTVGRLTVFQLAGHLTIGMISLDDLVKENKILFIVGDWTFANNQSPTISKDHKGAKKKFFTPRVPKIANPLKKYKILYKLMCRVFCWLKKGKKCVFSGLNRDKMVRHRNTNLTNLLKIT</sequence>
<protein>
    <submittedName>
        <fullName evidence="2">Uncharacterized protein</fullName>
    </submittedName>
</protein>
<feature type="compositionally biased region" description="Polar residues" evidence="1">
    <location>
        <begin position="7"/>
        <end position="28"/>
    </location>
</feature>
<keyword evidence="3" id="KW-1185">Reference proteome</keyword>
<dbReference type="AlphaFoldDB" id="A0A3M7PXT7"/>
<comment type="caution">
    <text evidence="2">The sequence shown here is derived from an EMBL/GenBank/DDBJ whole genome shotgun (WGS) entry which is preliminary data.</text>
</comment>
<proteinExistence type="predicted"/>
<name>A0A3M7PXT7_BRAPC</name>
<organism evidence="2 3">
    <name type="scientific">Brachionus plicatilis</name>
    <name type="common">Marine rotifer</name>
    <name type="synonym">Brachionus muelleri</name>
    <dbReference type="NCBI Taxonomy" id="10195"/>
    <lineage>
        <taxon>Eukaryota</taxon>
        <taxon>Metazoa</taxon>
        <taxon>Spiralia</taxon>
        <taxon>Gnathifera</taxon>
        <taxon>Rotifera</taxon>
        <taxon>Eurotatoria</taxon>
        <taxon>Monogononta</taxon>
        <taxon>Pseudotrocha</taxon>
        <taxon>Ploima</taxon>
        <taxon>Brachionidae</taxon>
        <taxon>Brachionus</taxon>
    </lineage>
</organism>
<gene>
    <name evidence="2" type="ORF">BpHYR1_054405</name>
</gene>
<accession>A0A3M7PXT7</accession>
<dbReference type="EMBL" id="REGN01008306">
    <property type="protein sequence ID" value="RNA03900.1"/>
    <property type="molecule type" value="Genomic_DNA"/>
</dbReference>
<evidence type="ECO:0000313" key="3">
    <source>
        <dbReference type="Proteomes" id="UP000276133"/>
    </source>
</evidence>